<dbReference type="Proteomes" id="UP000450012">
    <property type="component" value="Unassembled WGS sequence"/>
</dbReference>
<dbReference type="RefSeq" id="WP_161016938.1">
    <property type="nucleotide sequence ID" value="NZ_WWCK01000010.1"/>
</dbReference>
<gene>
    <name evidence="2" type="ORF">GTP45_27030</name>
</gene>
<sequence>MKRFRYLLITAIFVYCLSVAVSAEQKTTDAEQLNSVLNVRDAAEYTYPTKFGDVQFVRADGNPGEPGDNRWSLIPFPDLSLPMLPLPD</sequence>
<evidence type="ECO:0000256" key="1">
    <source>
        <dbReference type="SAM" id="SignalP"/>
    </source>
</evidence>
<name>A0A7X4KEI3_9BURK</name>
<keyword evidence="1" id="KW-0732">Signal</keyword>
<accession>A0A7X4KEI3</accession>
<keyword evidence="3" id="KW-1185">Reference proteome</keyword>
<reference evidence="2 3" key="1">
    <citation type="submission" date="2019-12" db="EMBL/GenBank/DDBJ databases">
        <title>Novel species isolated from a subtropical stream in China.</title>
        <authorList>
            <person name="Lu H."/>
        </authorList>
    </citation>
    <scope>NUCLEOTIDE SEQUENCE [LARGE SCALE GENOMIC DNA]</scope>
    <source>
        <strain evidence="2 3">FT55W</strain>
    </source>
</reference>
<dbReference type="AlphaFoldDB" id="A0A7X4KEI3"/>
<evidence type="ECO:0000313" key="2">
    <source>
        <dbReference type="EMBL" id="MYM70434.1"/>
    </source>
</evidence>
<feature type="chain" id="PRO_5031514493" evidence="1">
    <location>
        <begin position="24"/>
        <end position="88"/>
    </location>
</feature>
<proteinExistence type="predicted"/>
<organism evidence="2 3">
    <name type="scientific">Duganella rivi</name>
    <dbReference type="NCBI Taxonomy" id="2666083"/>
    <lineage>
        <taxon>Bacteria</taxon>
        <taxon>Pseudomonadati</taxon>
        <taxon>Pseudomonadota</taxon>
        <taxon>Betaproteobacteria</taxon>
        <taxon>Burkholderiales</taxon>
        <taxon>Oxalobacteraceae</taxon>
        <taxon>Telluria group</taxon>
        <taxon>Duganella</taxon>
    </lineage>
</organism>
<comment type="caution">
    <text evidence="2">The sequence shown here is derived from an EMBL/GenBank/DDBJ whole genome shotgun (WGS) entry which is preliminary data.</text>
</comment>
<feature type="signal peptide" evidence="1">
    <location>
        <begin position="1"/>
        <end position="23"/>
    </location>
</feature>
<protein>
    <submittedName>
        <fullName evidence="2">Uncharacterized protein</fullName>
    </submittedName>
</protein>
<dbReference type="EMBL" id="WWCK01000010">
    <property type="protein sequence ID" value="MYM70434.1"/>
    <property type="molecule type" value="Genomic_DNA"/>
</dbReference>
<evidence type="ECO:0000313" key="3">
    <source>
        <dbReference type="Proteomes" id="UP000450012"/>
    </source>
</evidence>